<evidence type="ECO:0000259" key="13">
    <source>
        <dbReference type="PROSITE" id="PS51891"/>
    </source>
</evidence>
<organism evidence="14 15">
    <name type="scientific">Aspergillus sclerotiicarbonarius (strain CBS 121057 / IBT 28362)</name>
    <dbReference type="NCBI Taxonomy" id="1448318"/>
    <lineage>
        <taxon>Eukaryota</taxon>
        <taxon>Fungi</taxon>
        <taxon>Dikarya</taxon>
        <taxon>Ascomycota</taxon>
        <taxon>Pezizomycotina</taxon>
        <taxon>Eurotiomycetes</taxon>
        <taxon>Eurotiomycetidae</taxon>
        <taxon>Eurotiales</taxon>
        <taxon>Aspergillaceae</taxon>
        <taxon>Aspergillus</taxon>
        <taxon>Aspergillus subgen. Circumdati</taxon>
    </lineage>
</organism>
<keyword evidence="15" id="KW-1185">Reference proteome</keyword>
<dbReference type="Gene3D" id="3.90.1590.10">
    <property type="entry name" value="glutathione-dependent formaldehyde- activating enzyme (gfa)"/>
    <property type="match status" value="1"/>
</dbReference>
<dbReference type="EMBL" id="KZ826347">
    <property type="protein sequence ID" value="PYI06681.1"/>
    <property type="molecule type" value="Genomic_DNA"/>
</dbReference>
<evidence type="ECO:0000256" key="3">
    <source>
        <dbReference type="ARBA" id="ARBA00022448"/>
    </source>
</evidence>
<feature type="transmembrane region" description="Helical" evidence="11">
    <location>
        <begin position="682"/>
        <end position="700"/>
    </location>
</feature>
<dbReference type="InterPro" id="IPR036610">
    <property type="entry name" value="PEBP-like_sf"/>
</dbReference>
<feature type="region of interest" description="Disordered" evidence="10">
    <location>
        <begin position="1396"/>
        <end position="1423"/>
    </location>
</feature>
<dbReference type="SUPFAM" id="SSF103473">
    <property type="entry name" value="MFS general substrate transporter"/>
    <property type="match status" value="1"/>
</dbReference>
<feature type="transmembrane region" description="Helical" evidence="11">
    <location>
        <begin position="740"/>
        <end position="759"/>
    </location>
</feature>
<dbReference type="Gene3D" id="3.90.280.10">
    <property type="entry name" value="PEBP-like"/>
    <property type="match status" value="1"/>
</dbReference>
<dbReference type="FunFam" id="1.20.1720.10:FF:000009">
    <property type="entry name" value="MFS multidrug transporter"/>
    <property type="match status" value="1"/>
</dbReference>
<dbReference type="InterPro" id="IPR008914">
    <property type="entry name" value="PEBP"/>
</dbReference>
<protein>
    <recommendedName>
        <fullName evidence="9">Citrate synthase</fullName>
    </recommendedName>
</protein>
<keyword evidence="8 11" id="KW-0472">Membrane</keyword>
<evidence type="ECO:0000256" key="4">
    <source>
        <dbReference type="ARBA" id="ARBA00022692"/>
    </source>
</evidence>
<dbReference type="PROSITE" id="PS51891">
    <property type="entry name" value="CENP_V_GFA"/>
    <property type="match status" value="1"/>
</dbReference>
<dbReference type="InterPro" id="IPR002020">
    <property type="entry name" value="Citrate_synthase"/>
</dbReference>
<dbReference type="Pfam" id="PF00285">
    <property type="entry name" value="Citrate_synt"/>
    <property type="match status" value="1"/>
</dbReference>
<proteinExistence type="inferred from homology"/>
<dbReference type="CDD" id="cd00866">
    <property type="entry name" value="PEBP_euk"/>
    <property type="match status" value="1"/>
</dbReference>
<dbReference type="Gene3D" id="1.10.230.10">
    <property type="entry name" value="Cytochrome P450-Terp, domain 2"/>
    <property type="match status" value="1"/>
</dbReference>
<dbReference type="Proteomes" id="UP000248423">
    <property type="component" value="Unassembled WGS sequence"/>
</dbReference>
<keyword evidence="4 11" id="KW-0812">Transmembrane</keyword>
<dbReference type="InterPro" id="IPR020846">
    <property type="entry name" value="MFS_dom"/>
</dbReference>
<keyword evidence="3" id="KW-0813">Transport</keyword>
<feature type="region of interest" description="Disordered" evidence="10">
    <location>
        <begin position="1166"/>
        <end position="1210"/>
    </location>
</feature>
<dbReference type="InterPro" id="IPR036259">
    <property type="entry name" value="MFS_trans_sf"/>
</dbReference>
<feature type="transmembrane region" description="Helical" evidence="11">
    <location>
        <begin position="656"/>
        <end position="675"/>
    </location>
</feature>
<dbReference type="VEuPathDB" id="FungiDB:BO78DRAFT_469626"/>
<dbReference type="PROSITE" id="PS50850">
    <property type="entry name" value="MFS"/>
    <property type="match status" value="1"/>
</dbReference>
<feature type="transmembrane region" description="Helical" evidence="11">
    <location>
        <begin position="1038"/>
        <end position="1055"/>
    </location>
</feature>
<reference evidence="14 15" key="1">
    <citation type="submission" date="2018-02" db="EMBL/GenBank/DDBJ databases">
        <title>The genomes of Aspergillus section Nigri reveals drivers in fungal speciation.</title>
        <authorList>
            <consortium name="DOE Joint Genome Institute"/>
            <person name="Vesth T.C."/>
            <person name="Nybo J."/>
            <person name="Theobald S."/>
            <person name="Brandl J."/>
            <person name="Frisvad J.C."/>
            <person name="Nielsen K.F."/>
            <person name="Lyhne E.K."/>
            <person name="Kogle M.E."/>
            <person name="Kuo A."/>
            <person name="Riley R."/>
            <person name="Clum A."/>
            <person name="Nolan M."/>
            <person name="Lipzen A."/>
            <person name="Salamov A."/>
            <person name="Henrissat B."/>
            <person name="Wiebenga A."/>
            <person name="De vries R.P."/>
            <person name="Grigoriev I.V."/>
            <person name="Mortensen U.H."/>
            <person name="Andersen M.R."/>
            <person name="Baker S.E."/>
        </authorList>
    </citation>
    <scope>NUCLEOTIDE SEQUENCE [LARGE SCALE GENOMIC DNA]</scope>
    <source>
        <strain evidence="14 15">CBS 121057</strain>
    </source>
</reference>
<feature type="transmembrane region" description="Helical" evidence="11">
    <location>
        <begin position="857"/>
        <end position="877"/>
    </location>
</feature>
<dbReference type="SUPFAM" id="SSF49777">
    <property type="entry name" value="PEBP-like"/>
    <property type="match status" value="1"/>
</dbReference>
<dbReference type="InterPro" id="IPR011057">
    <property type="entry name" value="Mss4-like_sf"/>
</dbReference>
<dbReference type="GO" id="GO:0046872">
    <property type="term" value="F:metal ion binding"/>
    <property type="evidence" value="ECO:0007669"/>
    <property type="project" value="UniProtKB-KW"/>
</dbReference>
<dbReference type="InterPro" id="IPR016143">
    <property type="entry name" value="Citrate_synth-like_sm_a-sub"/>
</dbReference>
<feature type="transmembrane region" description="Helical" evidence="11">
    <location>
        <begin position="616"/>
        <end position="636"/>
    </location>
</feature>
<keyword evidence="9" id="KW-0808">Transferase</keyword>
<gene>
    <name evidence="14" type="ORF">BO78DRAFT_469626</name>
</gene>
<dbReference type="GO" id="GO:0022857">
    <property type="term" value="F:transmembrane transporter activity"/>
    <property type="evidence" value="ECO:0007669"/>
    <property type="project" value="InterPro"/>
</dbReference>
<dbReference type="PANTHER" id="PTHR23502">
    <property type="entry name" value="MAJOR FACILITATOR SUPERFAMILY"/>
    <property type="match status" value="1"/>
</dbReference>
<dbReference type="STRING" id="1448318.A0A319EA56"/>
<feature type="transmembrane region" description="Helical" evidence="11">
    <location>
        <begin position="771"/>
        <end position="791"/>
    </location>
</feature>
<comment type="subcellular location">
    <subcellularLocation>
        <location evidence="1">Membrane</location>
        <topology evidence="1">Multi-pass membrane protein</topology>
    </subcellularLocation>
</comment>
<accession>A0A319EA56</accession>
<dbReference type="PANTHER" id="PTHR23502:SF144">
    <property type="entry name" value="MAJOR FACILITATOR SUPERFAMILY (MFS) PROFILE DOMAIN-CONTAINING PROTEIN"/>
    <property type="match status" value="1"/>
</dbReference>
<name>A0A319EA56_ASPSB</name>
<dbReference type="SUPFAM" id="SSF51316">
    <property type="entry name" value="Mss4-like"/>
    <property type="match status" value="1"/>
</dbReference>
<feature type="transmembrane region" description="Helical" evidence="11">
    <location>
        <begin position="889"/>
        <end position="912"/>
    </location>
</feature>
<dbReference type="SUPFAM" id="SSF48256">
    <property type="entry name" value="Citrate synthase"/>
    <property type="match status" value="1"/>
</dbReference>
<dbReference type="GO" id="GO:0016846">
    <property type="term" value="F:carbon-sulfur lyase activity"/>
    <property type="evidence" value="ECO:0007669"/>
    <property type="project" value="InterPro"/>
</dbReference>
<dbReference type="InterPro" id="IPR036969">
    <property type="entry name" value="Citrate_synthase_sf"/>
</dbReference>
<evidence type="ECO:0000313" key="15">
    <source>
        <dbReference type="Proteomes" id="UP000248423"/>
    </source>
</evidence>
<feature type="compositionally biased region" description="Gly residues" evidence="10">
    <location>
        <begin position="1313"/>
        <end position="1325"/>
    </location>
</feature>
<evidence type="ECO:0000256" key="7">
    <source>
        <dbReference type="ARBA" id="ARBA00022989"/>
    </source>
</evidence>
<evidence type="ECO:0000256" key="9">
    <source>
        <dbReference type="RuleBase" id="RU000441"/>
    </source>
</evidence>
<comment type="similarity">
    <text evidence="2">Belongs to the Gfa family.</text>
</comment>
<evidence type="ECO:0000256" key="11">
    <source>
        <dbReference type="SAM" id="Phobius"/>
    </source>
</evidence>
<evidence type="ECO:0000256" key="6">
    <source>
        <dbReference type="ARBA" id="ARBA00022833"/>
    </source>
</evidence>
<keyword evidence="5" id="KW-0479">Metal-binding</keyword>
<feature type="region of interest" description="Disordered" evidence="10">
    <location>
        <begin position="1296"/>
        <end position="1346"/>
    </location>
</feature>
<dbReference type="Gene3D" id="1.20.1250.20">
    <property type="entry name" value="MFS general substrate transporter like domains"/>
    <property type="match status" value="1"/>
</dbReference>
<dbReference type="GO" id="GO:0005886">
    <property type="term" value="C:plasma membrane"/>
    <property type="evidence" value="ECO:0007669"/>
    <property type="project" value="TreeGrafter"/>
</dbReference>
<dbReference type="Pfam" id="PF07690">
    <property type="entry name" value="MFS_1"/>
    <property type="match status" value="1"/>
</dbReference>
<dbReference type="GO" id="GO:0046912">
    <property type="term" value="F:acyltransferase activity, acyl groups converted into alkyl on transfer"/>
    <property type="evidence" value="ECO:0007669"/>
    <property type="project" value="InterPro"/>
</dbReference>
<evidence type="ECO:0000259" key="12">
    <source>
        <dbReference type="PROSITE" id="PS50850"/>
    </source>
</evidence>
<evidence type="ECO:0000256" key="2">
    <source>
        <dbReference type="ARBA" id="ARBA00005495"/>
    </source>
</evidence>
<feature type="domain" description="Major facilitator superfamily (MFS) profile" evidence="12">
    <location>
        <begin position="617"/>
        <end position="1077"/>
    </location>
</feature>
<evidence type="ECO:0000256" key="10">
    <source>
        <dbReference type="SAM" id="MobiDB-lite"/>
    </source>
</evidence>
<dbReference type="OrthoDB" id="435022at2759"/>
<dbReference type="InterPro" id="IPR035810">
    <property type="entry name" value="PEBP_euk"/>
</dbReference>
<feature type="transmembrane region" description="Helical" evidence="11">
    <location>
        <begin position="976"/>
        <end position="1003"/>
    </location>
</feature>
<feature type="transmembrane region" description="Helical" evidence="11">
    <location>
        <begin position="712"/>
        <end position="733"/>
    </location>
</feature>
<dbReference type="Gene3D" id="1.10.580.10">
    <property type="entry name" value="Citrate Synthase, domain 1"/>
    <property type="match status" value="1"/>
</dbReference>
<comment type="similarity">
    <text evidence="9">Belongs to the citrate synthase family.</text>
</comment>
<dbReference type="Pfam" id="PF04828">
    <property type="entry name" value="GFA"/>
    <property type="match status" value="1"/>
</dbReference>
<sequence length="1423" mass="154864">MPLTGHCLCKAVTYSAAVDQPALVAYDHCDDCQRQSGSTYSLVAVVPKEKLTINGPVKTWSGKGSSGNAVHRLFCSECGSPIAHDPDAAPEIIALKAGTLDTEIKKTLKPDTEIWTVSKLPFCQEHLANPFEHMPQLWIETCRVPQVIDSKSSCYITSMSSGILYVKDSRTNVQYEIPIRRNAVSALDFKKIKASGIGTDRADQVAGGLRVHDPGLQNTTVVETAISFSDHERNLFLFRGYSLEQLWESDFEDVLHLLVWGSYPTGLQRNDLSHKLVEAMLAVPESVQRTIRSLPSTASPLPLIIAGLATYLASHPDMIPTSRDANLYRNVDVADRAIIQTVAVYAVVFGLVSSHRRGLPFIGPSRGKTYYENLFTMAGLIDPETGRPDPVKLSSFRRFAMLNSDHGMALTVFSALTTASSLTDPISCLITAIGSAWGPLHFGATESAQRTLRKIGSPEHVPAYIEKVKQGHEKLFGYGHRSYKGIDPRVRPIRSILKDMDLPSNKLLEVAERIEEICSEDDYFTKRGLYVNGDFYGNFIFAAIGFEPEMIPAAMLAQRIMGIMAHWREYMLVSAIAHLYGGGREQVAKDLMSTETTPLLARPEPYSVFTTAQKRLIILTAALASSFSPLSANIYYPALNSIAADLHVSSSQINLTITTYMLCQGVAPAFMGSFADQAGRRPAYILCFAIYIVGNIALALQHSYPALLVLRAIQSCGSSGTVALASAVAADVITSAERGTYMGITSLGIILAPSVGPLLGGVLSQYLGWQAIFWFLAITSSIFFLPLLLFFPETCRKIVGDGSIVPHGWNRSVLAWYRHRQAPENSLSTSAVKQDERVSLVNPLSTLRLLFHRPTGLVLLSNGLLFASYYAVTAGIPSQFQDFYQMNDLAIGLVFIPAGIGSLLSTTFNGVILDWNYRRLQRTLGLPVQKTNQHGSFPIEQARLQICLPLIILSATAILGYAALMSLATHPPLSQALGLIFTISFAITAAYNIMNILIVDLYYATPATAMAANNLVRCFLGAGATGLVHPAILRWGNGWTYGVVGGVVGGVLPHFSIEDSYTINMILLTLLIMGIATAQIDPLLPTYQQTLHLRYPHTPWVQPGDTLLMSDTHPLPTLSTLGLHPSETYLLLFLDLDVIYSYNSTVILHWYQPDLVFSNTTAPTTTITTITSPTNPKNTTPNNKTEEERQEPTLTPLPHHPTPGPGQSASYIPPQPPPHSHHRYVYLLYAQPTTYIFPSCFDYIFPPTAPARAGFDVRQFAAVAGLGAPVAGNFFFVLFDGVVSFSWTVGGGGTGISAGGSVSEDMTHSGIEGTNGNGNGNGNRDGGTKIPTPTTTSLRRAPCGNPTGIGTGIETGGIFTGILPTYTNTNTDTDTDTDAGTNPVDTRVRVIGIQNTLRDRDRDTHPETEEKETENKHQIVLQE</sequence>
<dbReference type="InterPro" id="IPR006913">
    <property type="entry name" value="CENP-V/GFA"/>
</dbReference>
<evidence type="ECO:0000256" key="1">
    <source>
        <dbReference type="ARBA" id="ARBA00004141"/>
    </source>
</evidence>
<feature type="compositionally biased region" description="Basic and acidic residues" evidence="10">
    <location>
        <begin position="1397"/>
        <end position="1417"/>
    </location>
</feature>
<feature type="transmembrane region" description="Helical" evidence="11">
    <location>
        <begin position="946"/>
        <end position="964"/>
    </location>
</feature>
<dbReference type="InterPro" id="IPR011701">
    <property type="entry name" value="MFS"/>
</dbReference>
<feature type="compositionally biased region" description="Low complexity" evidence="10">
    <location>
        <begin position="1166"/>
        <end position="1183"/>
    </location>
</feature>
<evidence type="ECO:0000256" key="8">
    <source>
        <dbReference type="ARBA" id="ARBA00023136"/>
    </source>
</evidence>
<keyword evidence="6" id="KW-0862">Zinc</keyword>
<feature type="transmembrane region" description="Helical" evidence="11">
    <location>
        <begin position="1015"/>
        <end position="1032"/>
    </location>
</feature>
<dbReference type="PRINTS" id="PR00143">
    <property type="entry name" value="CITRTSNTHASE"/>
</dbReference>
<dbReference type="InterPro" id="IPR016142">
    <property type="entry name" value="Citrate_synth-like_lrg_a-sub"/>
</dbReference>
<feature type="domain" description="CENP-V/GFA" evidence="13">
    <location>
        <begin position="3"/>
        <end position="116"/>
    </location>
</feature>
<keyword evidence="7 11" id="KW-1133">Transmembrane helix</keyword>
<dbReference type="Pfam" id="PF01161">
    <property type="entry name" value="PBP"/>
    <property type="match status" value="1"/>
</dbReference>
<feature type="transmembrane region" description="Helical" evidence="11">
    <location>
        <begin position="1062"/>
        <end position="1080"/>
    </location>
</feature>
<evidence type="ECO:0000256" key="5">
    <source>
        <dbReference type="ARBA" id="ARBA00022723"/>
    </source>
</evidence>
<evidence type="ECO:0000313" key="14">
    <source>
        <dbReference type="EMBL" id="PYI06681.1"/>
    </source>
</evidence>